<feature type="transmembrane region" description="Helical" evidence="10">
    <location>
        <begin position="215"/>
        <end position="231"/>
    </location>
</feature>
<protein>
    <submittedName>
        <fullName evidence="13">Potassium transporter</fullName>
    </submittedName>
</protein>
<dbReference type="EMBL" id="WSSB01000008">
    <property type="protein sequence ID" value="MXR37329.1"/>
    <property type="molecule type" value="Genomic_DNA"/>
</dbReference>
<dbReference type="Pfam" id="PF00999">
    <property type="entry name" value="Na_H_Exchanger"/>
    <property type="match status" value="1"/>
</dbReference>
<evidence type="ECO:0000313" key="14">
    <source>
        <dbReference type="Proteomes" id="UP000467214"/>
    </source>
</evidence>
<keyword evidence="8" id="KW-0406">Ion transport</keyword>
<keyword evidence="4" id="KW-0633">Potassium transport</keyword>
<dbReference type="GO" id="GO:0008324">
    <property type="term" value="F:monoatomic cation transmembrane transporter activity"/>
    <property type="evidence" value="ECO:0007669"/>
    <property type="project" value="InterPro"/>
</dbReference>
<evidence type="ECO:0000313" key="13">
    <source>
        <dbReference type="EMBL" id="MXR37329.1"/>
    </source>
</evidence>
<dbReference type="PANTHER" id="PTHR46157">
    <property type="entry name" value="K(+) EFFLUX ANTIPORTER 3, CHLOROPLASTIC"/>
    <property type="match status" value="1"/>
</dbReference>
<dbReference type="RefSeq" id="WP_160796843.1">
    <property type="nucleotide sequence ID" value="NZ_WSSB01000008.1"/>
</dbReference>
<evidence type="ECO:0000256" key="2">
    <source>
        <dbReference type="ARBA" id="ARBA00022448"/>
    </source>
</evidence>
<dbReference type="GO" id="GO:0006813">
    <property type="term" value="P:potassium ion transport"/>
    <property type="evidence" value="ECO:0007669"/>
    <property type="project" value="UniProtKB-KW"/>
</dbReference>
<feature type="transmembrane region" description="Helical" evidence="10">
    <location>
        <begin position="145"/>
        <end position="168"/>
    </location>
</feature>
<keyword evidence="5 10" id="KW-0812">Transmembrane</keyword>
<evidence type="ECO:0000259" key="12">
    <source>
        <dbReference type="PROSITE" id="PS51202"/>
    </source>
</evidence>
<dbReference type="SUPFAM" id="SSF116726">
    <property type="entry name" value="TrkA C-terminal domain-like"/>
    <property type="match status" value="1"/>
</dbReference>
<dbReference type="InterPro" id="IPR038770">
    <property type="entry name" value="Na+/solute_symporter_sf"/>
</dbReference>
<dbReference type="Pfam" id="PF02080">
    <property type="entry name" value="TrkA_C"/>
    <property type="match status" value="1"/>
</dbReference>
<evidence type="ECO:0000256" key="7">
    <source>
        <dbReference type="ARBA" id="ARBA00022989"/>
    </source>
</evidence>
<evidence type="ECO:0000256" key="9">
    <source>
        <dbReference type="ARBA" id="ARBA00023136"/>
    </source>
</evidence>
<dbReference type="InterPro" id="IPR036721">
    <property type="entry name" value="RCK_C_sf"/>
</dbReference>
<feature type="transmembrane region" description="Helical" evidence="10">
    <location>
        <begin position="55"/>
        <end position="74"/>
    </location>
</feature>
<keyword evidence="3" id="KW-0050">Antiport</keyword>
<evidence type="ECO:0000256" key="6">
    <source>
        <dbReference type="ARBA" id="ARBA00022958"/>
    </source>
</evidence>
<dbReference type="InterPro" id="IPR006037">
    <property type="entry name" value="RCK_C"/>
</dbReference>
<feature type="transmembrane region" description="Helical" evidence="10">
    <location>
        <begin position="174"/>
        <end position="195"/>
    </location>
</feature>
<dbReference type="Gene3D" id="1.20.1530.20">
    <property type="match status" value="1"/>
</dbReference>
<name>A0A845BM57_9NEIS</name>
<evidence type="ECO:0000259" key="11">
    <source>
        <dbReference type="PROSITE" id="PS51201"/>
    </source>
</evidence>
<feature type="domain" description="RCK N-terminal" evidence="11">
    <location>
        <begin position="405"/>
        <end position="522"/>
    </location>
</feature>
<keyword evidence="6" id="KW-0630">Potassium</keyword>
<keyword evidence="14" id="KW-1185">Reference proteome</keyword>
<evidence type="ECO:0000256" key="10">
    <source>
        <dbReference type="SAM" id="Phobius"/>
    </source>
</evidence>
<dbReference type="Gene3D" id="3.40.50.720">
    <property type="entry name" value="NAD(P)-binding Rossmann-like Domain"/>
    <property type="match status" value="1"/>
</dbReference>
<evidence type="ECO:0000256" key="5">
    <source>
        <dbReference type="ARBA" id="ARBA00022692"/>
    </source>
</evidence>
<dbReference type="FunFam" id="3.40.50.720:FF:000036">
    <property type="entry name" value="Glutathione-regulated potassium-efflux system protein KefB"/>
    <property type="match status" value="1"/>
</dbReference>
<sequence length="658" mass="71379">MHSLAPIVLVLLCAVLAVTLCRSVKVPPMLGYLVVGFIAGPSVLALVPDGEETQFLGEIGIVFMMFSIGLEFSLPKLNAMRRLVFGVGLAQVVVTLLLIMGGVWVLSDNPLAGFAIGGALAMSSTAIVSKLLTERLELNQAHGQLAMGVLLFQDIAVVPLLILLPAFAGGSDTLLMDLALAGVKVVVVMSLLFFFGPRLLRPWFHVVARQRSGELFMINVLLVTLGIAWLTELSGLSLALGAFVAGMLISETKYRFQVEEDIRPFRDILLGFFFITVGMKLELPVLFQRWDEVLVMLCLLLPLKLAIVFAIGRAFGLRSNDALKGALALAQGGEFGFVLLALASNLALVPLVSVQAALAAIILSMLIAPFLIQYADAITRRLIRNDWMLQSLDLHQVFVQSMSKSEHVLICGYGRSGQALARLLEAEDVPFFALDLDPERVQEASAAGDPVVFGDAARKEVLGAAGIQRARVVVITFADTHAAERIIETVQQLKPNLPVIVRTIDDSDIERLRAAGADEVVAEVMEGSLMLASQALMVMGVPVSRVLRRIRTVREARYGLFRGFFRGLGDEVAVGDEGQQLRLESVRLVADAYAVGKRLGELNLVALGVEVKTVRRRQFKRSDLSNDFVLEEDDVVVLLGRSDQLASAESFLLQGDAD</sequence>
<feature type="transmembrane region" description="Helical" evidence="10">
    <location>
        <begin position="111"/>
        <end position="133"/>
    </location>
</feature>
<accession>A0A845BM57</accession>
<keyword evidence="9 10" id="KW-0472">Membrane</keyword>
<feature type="transmembrane region" description="Helical" evidence="10">
    <location>
        <begin position="354"/>
        <end position="375"/>
    </location>
</feature>
<dbReference type="Proteomes" id="UP000467214">
    <property type="component" value="Unassembled WGS sequence"/>
</dbReference>
<comment type="subcellular location">
    <subcellularLocation>
        <location evidence="1">Endomembrane system</location>
        <topology evidence="1">Multi-pass membrane protein</topology>
    </subcellularLocation>
</comment>
<dbReference type="InterPro" id="IPR006153">
    <property type="entry name" value="Cation/H_exchanger_TM"/>
</dbReference>
<dbReference type="Pfam" id="PF02254">
    <property type="entry name" value="TrkA_N"/>
    <property type="match status" value="1"/>
</dbReference>
<gene>
    <name evidence="13" type="ORF">GQF02_10125</name>
</gene>
<comment type="caution">
    <text evidence="13">The sequence shown here is derived from an EMBL/GenBank/DDBJ whole genome shotgun (WGS) entry which is preliminary data.</text>
</comment>
<feature type="transmembrane region" description="Helical" evidence="10">
    <location>
        <begin position="327"/>
        <end position="348"/>
    </location>
</feature>
<dbReference type="InterPro" id="IPR036291">
    <property type="entry name" value="NAD(P)-bd_dom_sf"/>
</dbReference>
<feature type="transmembrane region" description="Helical" evidence="10">
    <location>
        <begin position="83"/>
        <end position="105"/>
    </location>
</feature>
<feature type="transmembrane region" description="Helical" evidence="10">
    <location>
        <begin position="293"/>
        <end position="315"/>
    </location>
</feature>
<dbReference type="AlphaFoldDB" id="A0A845BM57"/>
<dbReference type="InterPro" id="IPR003148">
    <property type="entry name" value="RCK_N"/>
</dbReference>
<evidence type="ECO:0000256" key="1">
    <source>
        <dbReference type="ARBA" id="ARBA00004127"/>
    </source>
</evidence>
<keyword evidence="2" id="KW-0813">Transport</keyword>
<dbReference type="SUPFAM" id="SSF51735">
    <property type="entry name" value="NAD(P)-binding Rossmann-fold domains"/>
    <property type="match status" value="1"/>
</dbReference>
<dbReference type="GO" id="GO:0012505">
    <property type="term" value="C:endomembrane system"/>
    <property type="evidence" value="ECO:0007669"/>
    <property type="project" value="UniProtKB-SubCell"/>
</dbReference>
<dbReference type="GO" id="GO:0015297">
    <property type="term" value="F:antiporter activity"/>
    <property type="evidence" value="ECO:0007669"/>
    <property type="project" value="UniProtKB-KW"/>
</dbReference>
<dbReference type="PANTHER" id="PTHR46157:SF4">
    <property type="entry name" value="K(+) EFFLUX ANTIPORTER 3, CHLOROPLASTIC"/>
    <property type="match status" value="1"/>
</dbReference>
<keyword evidence="7 10" id="KW-1133">Transmembrane helix</keyword>
<dbReference type="PROSITE" id="PS51201">
    <property type="entry name" value="RCK_N"/>
    <property type="match status" value="1"/>
</dbReference>
<feature type="transmembrane region" description="Helical" evidence="10">
    <location>
        <begin position="268"/>
        <end position="287"/>
    </location>
</feature>
<evidence type="ECO:0000256" key="3">
    <source>
        <dbReference type="ARBA" id="ARBA00022449"/>
    </source>
</evidence>
<dbReference type="Gene3D" id="3.30.70.1450">
    <property type="entry name" value="Regulator of K+ conductance, C-terminal domain"/>
    <property type="match status" value="1"/>
</dbReference>
<feature type="domain" description="RCK C-terminal" evidence="12">
    <location>
        <begin position="570"/>
        <end position="654"/>
    </location>
</feature>
<reference evidence="13 14" key="1">
    <citation type="submission" date="2019-12" db="EMBL/GenBank/DDBJ databases">
        <title>Neisseriaceae gen. nov. sp. Genome sequencing and assembly.</title>
        <authorList>
            <person name="Liu Z."/>
            <person name="Li A."/>
        </authorList>
    </citation>
    <scope>NUCLEOTIDE SEQUENCE [LARGE SCALE GENOMIC DNA]</scope>
    <source>
        <strain evidence="13 14">B2N2-7</strain>
    </source>
</reference>
<dbReference type="GO" id="GO:0005886">
    <property type="term" value="C:plasma membrane"/>
    <property type="evidence" value="ECO:0007669"/>
    <property type="project" value="TreeGrafter"/>
</dbReference>
<organism evidence="13 14">
    <name type="scientific">Craterilacuibacter sinensis</name>
    <dbReference type="NCBI Taxonomy" id="2686017"/>
    <lineage>
        <taxon>Bacteria</taxon>
        <taxon>Pseudomonadati</taxon>
        <taxon>Pseudomonadota</taxon>
        <taxon>Betaproteobacteria</taxon>
        <taxon>Neisseriales</taxon>
        <taxon>Neisseriaceae</taxon>
        <taxon>Craterilacuibacter</taxon>
    </lineage>
</organism>
<dbReference type="PROSITE" id="PS51202">
    <property type="entry name" value="RCK_C"/>
    <property type="match status" value="1"/>
</dbReference>
<evidence type="ECO:0000256" key="8">
    <source>
        <dbReference type="ARBA" id="ARBA00023065"/>
    </source>
</evidence>
<dbReference type="GO" id="GO:1902600">
    <property type="term" value="P:proton transmembrane transport"/>
    <property type="evidence" value="ECO:0007669"/>
    <property type="project" value="InterPro"/>
</dbReference>
<evidence type="ECO:0000256" key="4">
    <source>
        <dbReference type="ARBA" id="ARBA00022538"/>
    </source>
</evidence>
<proteinExistence type="predicted"/>